<dbReference type="Proteomes" id="UP000639606">
    <property type="component" value="Unassembled WGS sequence"/>
</dbReference>
<evidence type="ECO:0000259" key="4">
    <source>
        <dbReference type="PROSITE" id="PS51000"/>
    </source>
</evidence>
<dbReference type="InterPro" id="IPR013196">
    <property type="entry name" value="HTH_11"/>
</dbReference>
<sequence>MSYFCAIMDRVTDTPGRLLRLLSLLQTPREWPGSELAERLGVSPRTIRRDVERLRDLGYPVEASMGATGGYRLVAGTAVPPLLLEDDEAVAIAVGLRAAAGHAVEGIDEASVRALAKLEQVLPSRLRRRVAVLGAATVPLVTGDAATVDPAHLTALAGAIANRERLRFGYRNGEGEPTRRHVEPHRLVAASRRWYLLAFDVEREDWRVFRLDRLRDPLPTGARFAPREPPADPAEYLTGRFHSLQPTYRTVATLRAPAEEVVRAWGGVVGEVQPLDERTCLLRSRSDTLEWLAFRLTALGCEFEVHEPPELAEHLRALAARASRAAEGV</sequence>
<dbReference type="InterPro" id="IPR057727">
    <property type="entry name" value="WCX_dom"/>
</dbReference>
<dbReference type="Gene3D" id="1.10.10.10">
    <property type="entry name" value="Winged helix-like DNA-binding domain superfamily/Winged helix DNA-binding domain"/>
    <property type="match status" value="1"/>
</dbReference>
<evidence type="ECO:0000256" key="1">
    <source>
        <dbReference type="ARBA" id="ARBA00023015"/>
    </source>
</evidence>
<dbReference type="Pfam" id="PF13280">
    <property type="entry name" value="WYL"/>
    <property type="match status" value="1"/>
</dbReference>
<keyword evidence="6" id="KW-1185">Reference proteome</keyword>
<dbReference type="PIRSF" id="PIRSF016838">
    <property type="entry name" value="PafC"/>
    <property type="match status" value="1"/>
</dbReference>
<feature type="domain" description="HTH deoR-type" evidence="4">
    <location>
        <begin position="14"/>
        <end position="69"/>
    </location>
</feature>
<organism evidence="5 6">
    <name type="scientific">Saccharothrix coeruleofusca</name>
    <dbReference type="NCBI Taxonomy" id="33919"/>
    <lineage>
        <taxon>Bacteria</taxon>
        <taxon>Bacillati</taxon>
        <taxon>Actinomycetota</taxon>
        <taxon>Actinomycetes</taxon>
        <taxon>Pseudonocardiales</taxon>
        <taxon>Pseudonocardiaceae</taxon>
        <taxon>Saccharothrix</taxon>
    </lineage>
</organism>
<dbReference type="InterPro" id="IPR036390">
    <property type="entry name" value="WH_DNA-bd_sf"/>
</dbReference>
<dbReference type="PROSITE" id="PS51000">
    <property type="entry name" value="HTH_DEOR_2"/>
    <property type="match status" value="1"/>
</dbReference>
<reference evidence="5" key="1">
    <citation type="journal article" date="2014" name="Int. J. Syst. Evol. Microbiol.">
        <title>Complete genome sequence of Corynebacterium casei LMG S-19264T (=DSM 44701T), isolated from a smear-ripened cheese.</title>
        <authorList>
            <consortium name="US DOE Joint Genome Institute (JGI-PGF)"/>
            <person name="Walter F."/>
            <person name="Albersmeier A."/>
            <person name="Kalinowski J."/>
            <person name="Ruckert C."/>
        </authorList>
    </citation>
    <scope>NUCLEOTIDE SEQUENCE</scope>
    <source>
        <strain evidence="5">JCM 3313</strain>
    </source>
</reference>
<dbReference type="PROSITE" id="PS52050">
    <property type="entry name" value="WYL"/>
    <property type="match status" value="1"/>
</dbReference>
<dbReference type="PANTHER" id="PTHR34580">
    <property type="match status" value="1"/>
</dbReference>
<dbReference type="InterPro" id="IPR026881">
    <property type="entry name" value="WYL_dom"/>
</dbReference>
<evidence type="ECO:0000256" key="2">
    <source>
        <dbReference type="ARBA" id="ARBA00023125"/>
    </source>
</evidence>
<reference evidence="5" key="2">
    <citation type="submission" date="2020-09" db="EMBL/GenBank/DDBJ databases">
        <authorList>
            <person name="Sun Q."/>
            <person name="Ohkuma M."/>
        </authorList>
    </citation>
    <scope>NUCLEOTIDE SEQUENCE</scope>
    <source>
        <strain evidence="5">JCM 3313</strain>
    </source>
</reference>
<accession>A0A918AUZ0</accession>
<dbReference type="InterPro" id="IPR018356">
    <property type="entry name" value="Tscrpt_reg_HTH_DeoR_CS"/>
</dbReference>
<evidence type="ECO:0000256" key="3">
    <source>
        <dbReference type="ARBA" id="ARBA00023163"/>
    </source>
</evidence>
<dbReference type="SUPFAM" id="SSF46785">
    <property type="entry name" value="Winged helix' DNA-binding domain"/>
    <property type="match status" value="1"/>
</dbReference>
<dbReference type="PANTHER" id="PTHR34580:SF3">
    <property type="entry name" value="PROTEIN PAFB"/>
    <property type="match status" value="1"/>
</dbReference>
<dbReference type="InterPro" id="IPR001034">
    <property type="entry name" value="DeoR_HTH"/>
</dbReference>
<keyword evidence="1" id="KW-0805">Transcription regulation</keyword>
<dbReference type="Pfam" id="PF08279">
    <property type="entry name" value="HTH_11"/>
    <property type="match status" value="1"/>
</dbReference>
<dbReference type="Pfam" id="PF25583">
    <property type="entry name" value="WCX"/>
    <property type="match status" value="1"/>
</dbReference>
<dbReference type="GO" id="GO:0003700">
    <property type="term" value="F:DNA-binding transcription factor activity"/>
    <property type="evidence" value="ECO:0007669"/>
    <property type="project" value="InterPro"/>
</dbReference>
<keyword evidence="2" id="KW-0238">DNA-binding</keyword>
<keyword evidence="3" id="KW-0804">Transcription</keyword>
<evidence type="ECO:0000313" key="5">
    <source>
        <dbReference type="EMBL" id="GGP87609.1"/>
    </source>
</evidence>
<name>A0A918AUZ0_9PSEU</name>
<dbReference type="InterPro" id="IPR028349">
    <property type="entry name" value="PafC-like"/>
</dbReference>
<dbReference type="InterPro" id="IPR051534">
    <property type="entry name" value="CBASS_pafABC_assoc_protein"/>
</dbReference>
<dbReference type="EMBL" id="BMRG01000036">
    <property type="protein sequence ID" value="GGP87609.1"/>
    <property type="molecule type" value="Genomic_DNA"/>
</dbReference>
<proteinExistence type="predicted"/>
<dbReference type="PROSITE" id="PS00894">
    <property type="entry name" value="HTH_DEOR_1"/>
    <property type="match status" value="1"/>
</dbReference>
<dbReference type="AlphaFoldDB" id="A0A918AUZ0"/>
<gene>
    <name evidence="5" type="ORF">GCM10010185_71530</name>
</gene>
<dbReference type="GO" id="GO:0003677">
    <property type="term" value="F:DNA binding"/>
    <property type="evidence" value="ECO:0007669"/>
    <property type="project" value="UniProtKB-KW"/>
</dbReference>
<protein>
    <submittedName>
        <fullName evidence="5">Transcriptional regulator</fullName>
    </submittedName>
</protein>
<evidence type="ECO:0000313" key="6">
    <source>
        <dbReference type="Proteomes" id="UP000639606"/>
    </source>
</evidence>
<dbReference type="InterPro" id="IPR036388">
    <property type="entry name" value="WH-like_DNA-bd_sf"/>
</dbReference>
<comment type="caution">
    <text evidence="5">The sequence shown here is derived from an EMBL/GenBank/DDBJ whole genome shotgun (WGS) entry which is preliminary data.</text>
</comment>